<keyword evidence="1" id="KW-0808">Transferase</keyword>
<evidence type="ECO:0000256" key="5">
    <source>
        <dbReference type="ARBA" id="ARBA00023268"/>
    </source>
</evidence>
<dbReference type="InterPro" id="IPR005162">
    <property type="entry name" value="Retrotrans_gag_dom"/>
</dbReference>
<dbReference type="CDD" id="cd01647">
    <property type="entry name" value="RT_LTR"/>
    <property type="match status" value="1"/>
</dbReference>
<feature type="domain" description="Reverse transcriptase" evidence="8">
    <location>
        <begin position="525"/>
        <end position="704"/>
    </location>
</feature>
<accession>A0A401GFK8</accession>
<feature type="compositionally biased region" description="Low complexity" evidence="6">
    <location>
        <begin position="9"/>
        <end position="29"/>
    </location>
</feature>
<dbReference type="InterPro" id="IPR016197">
    <property type="entry name" value="Chromo-like_dom_sf"/>
</dbReference>
<dbReference type="Gene3D" id="3.30.70.270">
    <property type="match status" value="2"/>
</dbReference>
<dbReference type="InterPro" id="IPR043128">
    <property type="entry name" value="Rev_trsase/Diguanyl_cyclase"/>
</dbReference>
<protein>
    <submittedName>
        <fullName evidence="9">Transposon Tf2-12 polyprotein</fullName>
    </submittedName>
</protein>
<feature type="compositionally biased region" description="Pro residues" evidence="6">
    <location>
        <begin position="1320"/>
        <end position="1330"/>
    </location>
</feature>
<keyword evidence="4" id="KW-0255">Endonuclease</keyword>
<keyword evidence="2" id="KW-0548">Nucleotidyltransferase</keyword>
<proteinExistence type="predicted"/>
<dbReference type="GO" id="GO:0003964">
    <property type="term" value="F:RNA-directed DNA polymerase activity"/>
    <property type="evidence" value="ECO:0007669"/>
    <property type="project" value="UniProtKB-KW"/>
</dbReference>
<keyword evidence="5" id="KW-0511">Multifunctional enzyme</keyword>
<dbReference type="SUPFAM" id="SSF54160">
    <property type="entry name" value="Chromo domain-like"/>
    <property type="match status" value="1"/>
</dbReference>
<dbReference type="STRING" id="139825.A0A401GFK8"/>
<feature type="domain" description="Chromo" evidence="7">
    <location>
        <begin position="1203"/>
        <end position="1263"/>
    </location>
</feature>
<keyword evidence="3" id="KW-0540">Nuclease</keyword>
<dbReference type="Gene3D" id="3.30.420.10">
    <property type="entry name" value="Ribonuclease H-like superfamily/Ribonuclease H"/>
    <property type="match status" value="1"/>
</dbReference>
<dbReference type="InParanoid" id="A0A401GFK8"/>
<dbReference type="InterPro" id="IPR023780">
    <property type="entry name" value="Chromo_domain"/>
</dbReference>
<evidence type="ECO:0000256" key="4">
    <source>
        <dbReference type="ARBA" id="ARBA00022759"/>
    </source>
</evidence>
<evidence type="ECO:0000313" key="10">
    <source>
        <dbReference type="Proteomes" id="UP000287166"/>
    </source>
</evidence>
<dbReference type="PROSITE" id="PS50013">
    <property type="entry name" value="CHROMO_2"/>
    <property type="match status" value="1"/>
</dbReference>
<dbReference type="Pfam" id="PF17919">
    <property type="entry name" value="RT_RNaseH_2"/>
    <property type="match status" value="1"/>
</dbReference>
<keyword evidence="10" id="KW-1185">Reference proteome</keyword>
<dbReference type="GO" id="GO:0006338">
    <property type="term" value="P:chromatin remodeling"/>
    <property type="evidence" value="ECO:0007669"/>
    <property type="project" value="UniProtKB-ARBA"/>
</dbReference>
<feature type="region of interest" description="Disordered" evidence="6">
    <location>
        <begin position="1"/>
        <end position="33"/>
    </location>
</feature>
<dbReference type="SUPFAM" id="SSF56672">
    <property type="entry name" value="DNA/RNA polymerases"/>
    <property type="match status" value="1"/>
</dbReference>
<evidence type="ECO:0000259" key="7">
    <source>
        <dbReference type="PROSITE" id="PS50013"/>
    </source>
</evidence>
<dbReference type="OrthoDB" id="2793548at2759"/>
<evidence type="ECO:0000256" key="2">
    <source>
        <dbReference type="ARBA" id="ARBA00022695"/>
    </source>
</evidence>
<gene>
    <name evidence="9" type="ORF">SCP_0306910</name>
</gene>
<dbReference type="InterPro" id="IPR000953">
    <property type="entry name" value="Chromo/chromo_shadow_dom"/>
</dbReference>
<dbReference type="GeneID" id="38777885"/>
<dbReference type="Pfam" id="PF24626">
    <property type="entry name" value="SH3_Tf2-1"/>
    <property type="match status" value="1"/>
</dbReference>
<dbReference type="RefSeq" id="XP_027611881.1">
    <property type="nucleotide sequence ID" value="XM_027756080.1"/>
</dbReference>
<evidence type="ECO:0000259" key="8">
    <source>
        <dbReference type="PROSITE" id="PS50878"/>
    </source>
</evidence>
<dbReference type="CDD" id="cd09274">
    <property type="entry name" value="RNase_HI_RT_Ty3"/>
    <property type="match status" value="1"/>
</dbReference>
<dbReference type="InterPro" id="IPR043502">
    <property type="entry name" value="DNA/RNA_pol_sf"/>
</dbReference>
<sequence>MEIDPEIPPSSSGTTPAAGSATPTPAAASRHSDERRVLWSAVAALGRHADQFHEYQNITQRAIEAVTNRLKTMQQPQATPSVPTIHFREPRIFNGKPEEVVPFLKEIRHAVHLQRRGLLKDYDKAVYMATYLKDGSPASWFNSIEQFNSALLQDWDSFLDAFRERFEDPDLVTSSLHKLENLRQTSSAASYSSRFKELLVYLDFSDQTKIQYFRRNLKEPVKDLFLTVQPSTNFEDFVTQSHSENISLGIVSVSFPVILGLDWLRRHNPVIDWTRNRLALSCCGANPSNPVSALGKGFGLARISPLSSSVQSLSPTVLGLGLGLDGHTLVPLYPDSIVRSDRAQCSTTARGISYLATLVTSPLSPCRGSSIGSGQTGTLSAIWSKLCSPVATPDPPHPSLNIAFVNARRFQKYARNGETAAIWYHPIRSEGYNIAAASLNSDPPCASQLAPFSDSPDDDPLGYVPEKYRDWASVFTVKDLKDLPPHRPYDCTIDVDEGKTPPFGPLYHLSQEERAVLFDYIETNLKKGFIRRSMSPAAAPVLFVKKKTGDLRLCVDYRGLNSMTKKNRYPLPLIDDLLDRVQGCKVFSVLDLKNAFNHVRIKAGDEWKTAFRTHLGLFEYTVMPFGLTNAPSTFQAFIQDTLRDLLDVVCVVYIDDILIFSRTQEEHDRHVQLVLEHLHNAGLYANTKKCEFDKSEVEFLGYLLGADGIKMHLRKLETIADWPCLCSVKDVQSFLGFTNFYRRFIDGYAHIVLPLNSLTRENRPDPFIFGPDTIAAFEKLKRVFTSSPLLRHFNPALPSTLSTDASDFAISGILHQPDPQVFLHPVAYYSRKLSSSEINYEIYDKELLAIVDSLRDMQAWLIGTPVPIAVVSDHKNLEYFMTSRILNQHQARWSMFLSEFNFRLDYAPGLKNPADAPSRHPDYAPREGDDVLCLQQKTLLTPVHTERLFPISHPSTSSSTPPGVSHSISALSTLAINNSELLEQFKTVICDDSEWPEAIARGDQDFELQGNLVFHKAYHPRTDGLTERMNQTLEMYLRAYSSYQQDDWVDYLPLAEFAFNNHVNSSTNQTPFFANLAYHPTFEPRLSYHSTVPAAADLASCLDRLHDELCAELKEFSPGQLVWLLRCNIKTMQLSDKLDHRKLGPYPVISAVTDSDSYLLKLPSYLSRLHLVFHASLLEPYSDPSEFHPHASPEPFNLDDAANAIQAVLDCRKLGQRYEYLVHWNHLSHDEDSWIPLSDIPTTQNELFERFHCRHPRCPHPHRFIIDRVMPVPSFTDISTSLQKPSVPSLSPAEEHAEEHASVPAVTPPTPHPADEPAAHAPPVPVPRAPAIPAAAPRPSSPPPVRQNLRHIYEPPSQTTTHSGRVSRPAQCYDR</sequence>
<dbReference type="Gene3D" id="2.40.50.40">
    <property type="match status" value="1"/>
</dbReference>
<reference evidence="9 10" key="1">
    <citation type="journal article" date="2018" name="Sci. Rep.">
        <title>Genome sequence of the cauliflower mushroom Sparassis crispa (Hanabiratake) and its association with beneficial usage.</title>
        <authorList>
            <person name="Kiyama R."/>
            <person name="Furutani Y."/>
            <person name="Kawaguchi K."/>
            <person name="Nakanishi T."/>
        </authorList>
    </citation>
    <scope>NUCLEOTIDE SEQUENCE [LARGE SCALE GENOMIC DNA]</scope>
</reference>
<dbReference type="PROSITE" id="PS50878">
    <property type="entry name" value="RT_POL"/>
    <property type="match status" value="1"/>
</dbReference>
<organism evidence="9 10">
    <name type="scientific">Sparassis crispa</name>
    <dbReference type="NCBI Taxonomy" id="139825"/>
    <lineage>
        <taxon>Eukaryota</taxon>
        <taxon>Fungi</taxon>
        <taxon>Dikarya</taxon>
        <taxon>Basidiomycota</taxon>
        <taxon>Agaricomycotina</taxon>
        <taxon>Agaricomycetes</taxon>
        <taxon>Polyporales</taxon>
        <taxon>Sparassidaceae</taxon>
        <taxon>Sparassis</taxon>
    </lineage>
</organism>
<dbReference type="InterPro" id="IPR056924">
    <property type="entry name" value="SH3_Tf2-1"/>
</dbReference>
<dbReference type="InterPro" id="IPR036397">
    <property type="entry name" value="RNaseH_sf"/>
</dbReference>
<dbReference type="GO" id="GO:0016787">
    <property type="term" value="F:hydrolase activity"/>
    <property type="evidence" value="ECO:0007669"/>
    <property type="project" value="UniProtKB-KW"/>
</dbReference>
<dbReference type="Pfam" id="PF03732">
    <property type="entry name" value="Retrotrans_gag"/>
    <property type="match status" value="1"/>
</dbReference>
<name>A0A401GFK8_9APHY</name>
<dbReference type="CDD" id="cd00024">
    <property type="entry name" value="CD_CSD"/>
    <property type="match status" value="1"/>
</dbReference>
<dbReference type="Proteomes" id="UP000287166">
    <property type="component" value="Unassembled WGS sequence"/>
</dbReference>
<dbReference type="SUPFAM" id="SSF53098">
    <property type="entry name" value="Ribonuclease H-like"/>
    <property type="match status" value="1"/>
</dbReference>
<dbReference type="Gene3D" id="3.10.10.10">
    <property type="entry name" value="HIV Type 1 Reverse Transcriptase, subunit A, domain 1"/>
    <property type="match status" value="1"/>
</dbReference>
<dbReference type="PANTHER" id="PTHR37984:SF5">
    <property type="entry name" value="PROTEIN NYNRIN-LIKE"/>
    <property type="match status" value="1"/>
</dbReference>
<dbReference type="InterPro" id="IPR041577">
    <property type="entry name" value="RT_RNaseH_2"/>
</dbReference>
<dbReference type="GO" id="GO:0004519">
    <property type="term" value="F:endonuclease activity"/>
    <property type="evidence" value="ECO:0007669"/>
    <property type="project" value="UniProtKB-KW"/>
</dbReference>
<evidence type="ECO:0000256" key="6">
    <source>
        <dbReference type="SAM" id="MobiDB-lite"/>
    </source>
</evidence>
<dbReference type="PANTHER" id="PTHR37984">
    <property type="entry name" value="PROTEIN CBG26694"/>
    <property type="match status" value="1"/>
</dbReference>
<dbReference type="GO" id="GO:0003676">
    <property type="term" value="F:nucleic acid binding"/>
    <property type="evidence" value="ECO:0007669"/>
    <property type="project" value="InterPro"/>
</dbReference>
<feature type="compositionally biased region" description="Polar residues" evidence="6">
    <location>
        <begin position="1277"/>
        <end position="1289"/>
    </location>
</feature>
<dbReference type="Gene3D" id="2.40.70.10">
    <property type="entry name" value="Acid Proteases"/>
    <property type="match status" value="1"/>
</dbReference>
<feature type="region of interest" description="Disordered" evidence="6">
    <location>
        <begin position="1277"/>
        <end position="1375"/>
    </location>
</feature>
<evidence type="ECO:0000256" key="1">
    <source>
        <dbReference type="ARBA" id="ARBA00022679"/>
    </source>
</evidence>
<dbReference type="Pfam" id="PF00078">
    <property type="entry name" value="RVT_1"/>
    <property type="match status" value="1"/>
</dbReference>
<evidence type="ECO:0000313" key="9">
    <source>
        <dbReference type="EMBL" id="GBE80968.1"/>
    </source>
</evidence>
<comment type="caution">
    <text evidence="9">The sequence shown here is derived from an EMBL/GenBank/DDBJ whole genome shotgun (WGS) entry which is preliminary data.</text>
</comment>
<dbReference type="InterPro" id="IPR012337">
    <property type="entry name" value="RNaseH-like_sf"/>
</dbReference>
<dbReference type="Pfam" id="PF00385">
    <property type="entry name" value="Chromo"/>
    <property type="match status" value="1"/>
</dbReference>
<dbReference type="EMBL" id="BFAD01000003">
    <property type="protein sequence ID" value="GBE80968.1"/>
    <property type="molecule type" value="Genomic_DNA"/>
</dbReference>
<dbReference type="SMART" id="SM00298">
    <property type="entry name" value="CHROMO"/>
    <property type="match status" value="1"/>
</dbReference>
<evidence type="ECO:0000256" key="3">
    <source>
        <dbReference type="ARBA" id="ARBA00022722"/>
    </source>
</evidence>
<dbReference type="InterPro" id="IPR021109">
    <property type="entry name" value="Peptidase_aspartic_dom_sf"/>
</dbReference>
<dbReference type="InterPro" id="IPR000477">
    <property type="entry name" value="RT_dom"/>
</dbReference>
<dbReference type="InterPro" id="IPR050951">
    <property type="entry name" value="Retrovirus_Pol_polyprotein"/>
</dbReference>
<dbReference type="FunFam" id="3.30.70.270:FF:000063">
    <property type="entry name" value="Zinc knuckle domaincontaining protein"/>
    <property type="match status" value="1"/>
</dbReference>
<keyword evidence="4" id="KW-0378">Hydrolase</keyword>